<dbReference type="RefSeq" id="WP_172960865.1">
    <property type="nucleotide sequence ID" value="NZ_JBHSRG010000013.1"/>
</dbReference>
<protein>
    <submittedName>
        <fullName evidence="1">Uncharacterized protein</fullName>
    </submittedName>
</protein>
<keyword evidence="2" id="KW-1185">Reference proteome</keyword>
<gene>
    <name evidence="1" type="ORF">ACFPZP_22130</name>
</gene>
<comment type="caution">
    <text evidence="1">The sequence shown here is derived from an EMBL/GenBank/DDBJ whole genome shotgun (WGS) entry which is preliminary data.</text>
</comment>
<sequence>MVTFYFVNLWFGGFLYCDADEFVVPVSAAPPGNILEGGVNAFSGL</sequence>
<dbReference type="Proteomes" id="UP001596169">
    <property type="component" value="Unassembled WGS sequence"/>
</dbReference>
<accession>A0ABW1Q6B0</accession>
<name>A0ABW1Q6B0_9ENTR</name>
<reference evidence="2" key="1">
    <citation type="journal article" date="2019" name="Int. J. Syst. Evol. Microbiol.">
        <title>The Global Catalogue of Microorganisms (GCM) 10K type strain sequencing project: providing services to taxonomists for standard genome sequencing and annotation.</title>
        <authorList>
            <consortium name="The Broad Institute Genomics Platform"/>
            <consortium name="The Broad Institute Genome Sequencing Center for Infectious Disease"/>
            <person name="Wu L."/>
            <person name="Ma J."/>
        </authorList>
    </citation>
    <scope>NUCLEOTIDE SEQUENCE [LARGE SCALE GENOMIC DNA]</scope>
    <source>
        <strain evidence="2">JCM30009</strain>
    </source>
</reference>
<organism evidence="1 2">
    <name type="scientific">Citrobacter bitternis</name>
    <dbReference type="NCBI Taxonomy" id="1585982"/>
    <lineage>
        <taxon>Bacteria</taxon>
        <taxon>Pseudomonadati</taxon>
        <taxon>Pseudomonadota</taxon>
        <taxon>Gammaproteobacteria</taxon>
        <taxon>Enterobacterales</taxon>
        <taxon>Enterobacteriaceae</taxon>
        <taxon>Citrobacter</taxon>
    </lineage>
</organism>
<evidence type="ECO:0000313" key="1">
    <source>
        <dbReference type="EMBL" id="MFC6123748.1"/>
    </source>
</evidence>
<evidence type="ECO:0000313" key="2">
    <source>
        <dbReference type="Proteomes" id="UP001596169"/>
    </source>
</evidence>
<proteinExistence type="predicted"/>
<dbReference type="EMBL" id="JBHSRG010000013">
    <property type="protein sequence ID" value="MFC6123748.1"/>
    <property type="molecule type" value="Genomic_DNA"/>
</dbReference>